<feature type="transmembrane region" description="Helical" evidence="1">
    <location>
        <begin position="60"/>
        <end position="83"/>
    </location>
</feature>
<dbReference type="EMBL" id="CP061172">
    <property type="protein sequence ID" value="QNR65226.1"/>
    <property type="molecule type" value="Genomic_DNA"/>
</dbReference>
<organism evidence="2 3">
    <name type="scientific">Paenibacillus peoriae</name>
    <dbReference type="NCBI Taxonomy" id="59893"/>
    <lineage>
        <taxon>Bacteria</taxon>
        <taxon>Bacillati</taxon>
        <taxon>Bacillota</taxon>
        <taxon>Bacilli</taxon>
        <taxon>Bacillales</taxon>
        <taxon>Paenibacillaceae</taxon>
        <taxon>Paenibacillus</taxon>
    </lineage>
</organism>
<protein>
    <submittedName>
        <fullName evidence="2">Uncharacterized protein</fullName>
    </submittedName>
</protein>
<keyword evidence="1" id="KW-0472">Membrane</keyword>
<evidence type="ECO:0000313" key="3">
    <source>
        <dbReference type="Proteomes" id="UP000516384"/>
    </source>
</evidence>
<evidence type="ECO:0000256" key="1">
    <source>
        <dbReference type="SAM" id="Phobius"/>
    </source>
</evidence>
<evidence type="ECO:0000313" key="2">
    <source>
        <dbReference type="EMBL" id="QNR65226.1"/>
    </source>
</evidence>
<dbReference type="RefSeq" id="WP_190297133.1">
    <property type="nucleotide sequence ID" value="NZ_CP061172.1"/>
</dbReference>
<dbReference type="Proteomes" id="UP000516384">
    <property type="component" value="Chromosome"/>
</dbReference>
<reference evidence="2 3" key="1">
    <citation type="submission" date="2020-09" db="EMBL/GenBank/DDBJ databases">
        <title>Characterization of Paenibacillus peoriae strain ZF390 with broad-spectrum antimicrobial activity as a potential biocontrol agent.</title>
        <authorList>
            <person name="Li L."/>
            <person name="Zhao Y."/>
            <person name="Li B."/>
            <person name="Xie X."/>
        </authorList>
    </citation>
    <scope>NUCLEOTIDE SEQUENCE [LARGE SCALE GENOMIC DNA]</scope>
    <source>
        <strain evidence="2 3">ZF390</strain>
    </source>
</reference>
<keyword evidence="1" id="KW-0812">Transmembrane</keyword>
<keyword evidence="1" id="KW-1133">Transmembrane helix</keyword>
<gene>
    <name evidence="2" type="ORF">IAQ67_15020</name>
</gene>
<dbReference type="AlphaFoldDB" id="A0A7H0Y2B8"/>
<name>A0A7H0Y2B8_9BACL</name>
<proteinExistence type="predicted"/>
<accession>A0A7H0Y2B8</accession>
<sequence>MFDGLIVLLIFFVVLVYLVNSRGMKEAAIQLIESEEMTVKDPDIEIRKLKTQIRWCTKGMVSLAIVMLGIGVVVIREFAILLFQ</sequence>